<evidence type="ECO:0000259" key="4">
    <source>
        <dbReference type="PROSITE" id="PS50405"/>
    </source>
</evidence>
<dbReference type="Gene3D" id="3.10.20.90">
    <property type="entry name" value="Phosphatidylinositol 3-kinase Catalytic Subunit, Chain A, domain 1"/>
    <property type="match status" value="1"/>
</dbReference>
<name>A0A1Y5IKI3_OSTTA</name>
<keyword evidence="3" id="KW-0072">Autophagy</keyword>
<dbReference type="InterPro" id="IPR047047">
    <property type="entry name" value="GST_Omega-like_C"/>
</dbReference>
<keyword evidence="5" id="KW-0808">Transferase</keyword>
<gene>
    <name evidence="5" type="ORF">BE221DRAFT_203762</name>
</gene>
<dbReference type="InterPro" id="IPR036282">
    <property type="entry name" value="Glutathione-S-Trfase_C_sf"/>
</dbReference>
<dbReference type="SUPFAM" id="SSF47616">
    <property type="entry name" value="GST C-terminal domain-like"/>
    <property type="match status" value="1"/>
</dbReference>
<evidence type="ECO:0000256" key="3">
    <source>
        <dbReference type="ARBA" id="ARBA00023006"/>
    </source>
</evidence>
<dbReference type="Gene3D" id="1.20.1050.10">
    <property type="match status" value="1"/>
</dbReference>
<dbReference type="EMBL" id="KZ155774">
    <property type="protein sequence ID" value="OUS48613.1"/>
    <property type="molecule type" value="Genomic_DNA"/>
</dbReference>
<protein>
    <submittedName>
        <fullName evidence="5">Glutathione S-transferase</fullName>
    </submittedName>
</protein>
<dbReference type="GO" id="GO:0000045">
    <property type="term" value="P:autophagosome assembly"/>
    <property type="evidence" value="ECO:0007669"/>
    <property type="project" value="InterPro"/>
</dbReference>
<keyword evidence="2" id="KW-0833">Ubl conjugation pathway</keyword>
<dbReference type="InterPro" id="IPR036249">
    <property type="entry name" value="Thioredoxin-like_sf"/>
</dbReference>
<dbReference type="InterPro" id="IPR007242">
    <property type="entry name" value="Atg12"/>
</dbReference>
<proteinExistence type="predicted"/>
<evidence type="ECO:0000256" key="1">
    <source>
        <dbReference type="ARBA" id="ARBA00022499"/>
    </source>
</evidence>
<dbReference type="SUPFAM" id="SSF54236">
    <property type="entry name" value="Ubiquitin-like"/>
    <property type="match status" value="1"/>
</dbReference>
<dbReference type="InterPro" id="IPR040079">
    <property type="entry name" value="Glutathione_S-Trfase"/>
</dbReference>
<dbReference type="eggNOG" id="KOG2903">
    <property type="taxonomic scope" value="Eukaryota"/>
</dbReference>
<dbReference type="InterPro" id="IPR010987">
    <property type="entry name" value="Glutathione-S-Trfase_C-like"/>
</dbReference>
<dbReference type="InterPro" id="IPR016639">
    <property type="entry name" value="GST_Omega/GSH"/>
</dbReference>
<dbReference type="PANTHER" id="PTHR32419:SF6">
    <property type="entry name" value="GLUTATHIONE S-TRANSFERASE OMEGA-LIKE 1-RELATED"/>
    <property type="match status" value="1"/>
</dbReference>
<dbReference type="Proteomes" id="UP000195557">
    <property type="component" value="Unassembled WGS sequence"/>
</dbReference>
<evidence type="ECO:0000256" key="2">
    <source>
        <dbReference type="ARBA" id="ARBA00022786"/>
    </source>
</evidence>
<dbReference type="PROSITE" id="PS50405">
    <property type="entry name" value="GST_CTER"/>
    <property type="match status" value="1"/>
</dbReference>
<accession>A0A1Y5IKI3</accession>
<keyword evidence="1" id="KW-1017">Isopeptide bond</keyword>
<dbReference type="Pfam" id="PF13410">
    <property type="entry name" value="GST_C_2"/>
    <property type="match status" value="1"/>
</dbReference>
<dbReference type="GO" id="GO:0005737">
    <property type="term" value="C:cytoplasm"/>
    <property type="evidence" value="ECO:0007669"/>
    <property type="project" value="InterPro"/>
</dbReference>
<dbReference type="Pfam" id="PF13409">
    <property type="entry name" value="GST_N_2"/>
    <property type="match status" value="1"/>
</dbReference>
<dbReference type="InterPro" id="IPR029071">
    <property type="entry name" value="Ubiquitin-like_domsf"/>
</dbReference>
<dbReference type="CDD" id="cd03190">
    <property type="entry name" value="GST_C_Omega_like"/>
    <property type="match status" value="1"/>
</dbReference>
<evidence type="ECO:0000313" key="5">
    <source>
        <dbReference type="EMBL" id="OUS48613.1"/>
    </source>
</evidence>
<dbReference type="GO" id="GO:0004364">
    <property type="term" value="F:glutathione transferase activity"/>
    <property type="evidence" value="ECO:0007669"/>
    <property type="project" value="InterPro"/>
</dbReference>
<dbReference type="Pfam" id="PF04110">
    <property type="entry name" value="APG12"/>
    <property type="match status" value="1"/>
</dbReference>
<reference evidence="5" key="1">
    <citation type="submission" date="2017-04" db="EMBL/GenBank/DDBJ databases">
        <title>Population genomics of picophytoplankton unveils novel chromosome hypervariability.</title>
        <authorList>
            <consortium name="DOE Joint Genome Institute"/>
            <person name="Blanc-Mathieu R."/>
            <person name="Krasovec M."/>
            <person name="Hebrard M."/>
            <person name="Yau S."/>
            <person name="Desgranges E."/>
            <person name="Martin J."/>
            <person name="Schackwitz W."/>
            <person name="Kuo A."/>
            <person name="Salin G."/>
            <person name="Donnadieu C."/>
            <person name="Desdevises Y."/>
            <person name="Sanchez-Ferandin S."/>
            <person name="Moreau H."/>
            <person name="Rivals E."/>
            <person name="Grigoriev I.V."/>
            <person name="Grimsley N."/>
            <person name="Eyre-Walker A."/>
            <person name="Piganeau G."/>
        </authorList>
    </citation>
    <scope>NUCLEOTIDE SEQUENCE [LARGE SCALE GENOMIC DNA]</scope>
    <source>
        <strain evidence="5">RCC 1115</strain>
    </source>
</reference>
<dbReference type="PANTHER" id="PTHR32419">
    <property type="entry name" value="GLUTATHIONYL-HYDROQUINONE REDUCTASE"/>
    <property type="match status" value="1"/>
</dbReference>
<dbReference type="InterPro" id="IPR004045">
    <property type="entry name" value="Glutathione_S-Trfase_N"/>
</dbReference>
<dbReference type="SFLD" id="SFLDG01148">
    <property type="entry name" value="Xi_(cytGST)"/>
    <property type="match status" value="1"/>
</dbReference>
<organism evidence="5">
    <name type="scientific">Ostreococcus tauri</name>
    <name type="common">Marine green alga</name>
    <dbReference type="NCBI Taxonomy" id="70448"/>
    <lineage>
        <taxon>Eukaryota</taxon>
        <taxon>Viridiplantae</taxon>
        <taxon>Chlorophyta</taxon>
        <taxon>Mamiellophyceae</taxon>
        <taxon>Mamiellales</taxon>
        <taxon>Bathycoccaceae</taxon>
        <taxon>Ostreococcus</taxon>
    </lineage>
</organism>
<dbReference type="AlphaFoldDB" id="A0A1Y5IKI3"/>
<dbReference type="Gene3D" id="3.40.30.10">
    <property type="entry name" value="Glutaredoxin"/>
    <property type="match status" value="1"/>
</dbReference>
<feature type="domain" description="GST C-terminal" evidence="4">
    <location>
        <begin position="174"/>
        <end position="309"/>
    </location>
</feature>
<dbReference type="SFLD" id="SFLDS00019">
    <property type="entry name" value="Glutathione_Transferase_(cytos"/>
    <property type="match status" value="1"/>
</dbReference>
<dbReference type="SFLD" id="SFLDG01206">
    <property type="entry name" value="Xi.1"/>
    <property type="match status" value="1"/>
</dbReference>
<dbReference type="CDD" id="cd01612">
    <property type="entry name" value="Ubl_ATG12"/>
    <property type="match status" value="1"/>
</dbReference>
<sequence length="426" mass="47926">MDRTAVADVTPSGAFARKESTFRNSFDVHGPHPPERDRYVLVVSLACPWACRALSVLHLKGLENVFKVVVTHPVWARTRPEDANDAHCGWVFVKPGESIANPAGVGHFVADGRCSSSAPEDAKFVRDLYELCGAPKEQRFTVPLIWDTKARTIVNNESSEIIREMNTNFNAFSSSPERAALDLYPEALRERIDDINGWVYHRVNNGVYKCGFAVTQEAYDQAVKDLFEALDDINSILSESRYLCGDVFTEADVRLWQTLIRFDEVYVVYFKTNKKFIHQYEHISGYVRELWQMPELRAATNMDHIKTHYFASHPSLNAHAIIPIGPDVNLDAPHGHERKVVVLFKATGDAPILRRNVVKIRASAKFEEILAHLTKSTRCERAFAYLGAAFAPRYDATIGALCDGYGERNDEGGKLVVFYSTTPAWG</sequence>
<dbReference type="SUPFAM" id="SSF52833">
    <property type="entry name" value="Thioredoxin-like"/>
    <property type="match status" value="1"/>
</dbReference>